<protein>
    <recommendedName>
        <fullName evidence="2">DUF6533 domain-containing protein</fullName>
    </recommendedName>
</protein>
<dbReference type="OrthoDB" id="2686513at2759"/>
<dbReference type="InParanoid" id="A0A067PY97"/>
<dbReference type="Pfam" id="PF20151">
    <property type="entry name" value="DUF6533"/>
    <property type="match status" value="1"/>
</dbReference>
<keyword evidence="1" id="KW-0812">Transmembrane</keyword>
<reference evidence="4" key="1">
    <citation type="journal article" date="2014" name="Proc. Natl. Acad. Sci. U.S.A.">
        <title>Extensive sampling of basidiomycete genomes demonstrates inadequacy of the white-rot/brown-rot paradigm for wood decay fungi.</title>
        <authorList>
            <person name="Riley R."/>
            <person name="Salamov A.A."/>
            <person name="Brown D.W."/>
            <person name="Nagy L.G."/>
            <person name="Floudas D."/>
            <person name="Held B.W."/>
            <person name="Levasseur A."/>
            <person name="Lombard V."/>
            <person name="Morin E."/>
            <person name="Otillar R."/>
            <person name="Lindquist E.A."/>
            <person name="Sun H."/>
            <person name="LaButti K.M."/>
            <person name="Schmutz J."/>
            <person name="Jabbour D."/>
            <person name="Luo H."/>
            <person name="Baker S.E."/>
            <person name="Pisabarro A.G."/>
            <person name="Walton J.D."/>
            <person name="Blanchette R.A."/>
            <person name="Henrissat B."/>
            <person name="Martin F."/>
            <person name="Cullen D."/>
            <person name="Hibbett D.S."/>
            <person name="Grigoriev I.V."/>
        </authorList>
    </citation>
    <scope>NUCLEOTIDE SEQUENCE [LARGE SCALE GENOMIC DNA]</scope>
    <source>
        <strain evidence="4">MUCL 33604</strain>
    </source>
</reference>
<keyword evidence="1" id="KW-1133">Transmembrane helix</keyword>
<feature type="transmembrane region" description="Helical" evidence="1">
    <location>
        <begin position="105"/>
        <end position="125"/>
    </location>
</feature>
<name>A0A067PY97_9AGAM</name>
<evidence type="ECO:0000313" key="3">
    <source>
        <dbReference type="EMBL" id="KDQ58845.1"/>
    </source>
</evidence>
<feature type="transmembrane region" description="Helical" evidence="1">
    <location>
        <begin position="259"/>
        <end position="277"/>
    </location>
</feature>
<proteinExistence type="predicted"/>
<sequence length="322" mass="36744">MSEDSSVQLLGNIELSRLCRVSATVIALYDHGEIDHPESSSMVDEIRLSKGICLNQETNLIWKQQRSVATALYIMTRYVGNLLVIANLFLVMLDLHTDKVSVRLMMFQGSAAIAPVYVVQVILQFRLYAIYDRSRWIAILMFSLFVIQIIFAMVFSLYDITSLRAISQNFDIFDVCVVTHIPRFSCATWICVMAFEAVLFLLALWKVILRVMKTRERWRKGLVADILLRDNLLYFLVASTTYILTAISILALPTIWLEIFGSYSTVISCTLGSRLILNIRGASYRHQEIDTEHVDYELQNLGSLRDVWLLSGLEMPGHEGEV</sequence>
<feature type="transmembrane region" description="Helical" evidence="1">
    <location>
        <begin position="71"/>
        <end position="93"/>
    </location>
</feature>
<dbReference type="InterPro" id="IPR045340">
    <property type="entry name" value="DUF6533"/>
</dbReference>
<dbReference type="Proteomes" id="UP000027265">
    <property type="component" value="Unassembled WGS sequence"/>
</dbReference>
<dbReference type="AlphaFoldDB" id="A0A067PY97"/>
<feature type="transmembrane region" description="Helical" evidence="1">
    <location>
        <begin position="187"/>
        <end position="211"/>
    </location>
</feature>
<evidence type="ECO:0000256" key="1">
    <source>
        <dbReference type="SAM" id="Phobius"/>
    </source>
</evidence>
<feature type="transmembrane region" description="Helical" evidence="1">
    <location>
        <begin position="137"/>
        <end position="158"/>
    </location>
</feature>
<organism evidence="3 4">
    <name type="scientific">Jaapia argillacea MUCL 33604</name>
    <dbReference type="NCBI Taxonomy" id="933084"/>
    <lineage>
        <taxon>Eukaryota</taxon>
        <taxon>Fungi</taxon>
        <taxon>Dikarya</taxon>
        <taxon>Basidiomycota</taxon>
        <taxon>Agaricomycotina</taxon>
        <taxon>Agaricomycetes</taxon>
        <taxon>Agaricomycetidae</taxon>
        <taxon>Jaapiales</taxon>
        <taxon>Jaapiaceae</taxon>
        <taxon>Jaapia</taxon>
    </lineage>
</organism>
<feature type="domain" description="DUF6533" evidence="2">
    <location>
        <begin position="19"/>
        <end position="80"/>
    </location>
</feature>
<feature type="transmembrane region" description="Helical" evidence="1">
    <location>
        <begin position="232"/>
        <end position="253"/>
    </location>
</feature>
<keyword evidence="1" id="KW-0472">Membrane</keyword>
<dbReference type="EMBL" id="KL197716">
    <property type="protein sequence ID" value="KDQ58845.1"/>
    <property type="molecule type" value="Genomic_DNA"/>
</dbReference>
<evidence type="ECO:0000313" key="4">
    <source>
        <dbReference type="Proteomes" id="UP000027265"/>
    </source>
</evidence>
<evidence type="ECO:0000259" key="2">
    <source>
        <dbReference type="Pfam" id="PF20151"/>
    </source>
</evidence>
<accession>A0A067PY97</accession>
<dbReference type="HOGENOM" id="CLU_035509_15_2_1"/>
<gene>
    <name evidence="3" type="ORF">JAAARDRAFT_205903</name>
</gene>
<keyword evidence="4" id="KW-1185">Reference proteome</keyword>